<evidence type="ECO:0000256" key="1">
    <source>
        <dbReference type="ARBA" id="ARBA00001968"/>
    </source>
</evidence>
<dbReference type="GO" id="GO:0005634">
    <property type="term" value="C:nucleus"/>
    <property type="evidence" value="ECO:0007669"/>
    <property type="project" value="UniProtKB-SubCell"/>
</dbReference>
<comment type="similarity">
    <text evidence="3">Belongs to the HARBI1 family.</text>
</comment>
<dbReference type="OrthoDB" id="6580191at2759"/>
<dbReference type="InterPro" id="IPR045249">
    <property type="entry name" value="HARBI1-like"/>
</dbReference>
<feature type="domain" description="DDE Tnp4" evidence="8">
    <location>
        <begin position="258"/>
        <end position="423"/>
    </location>
</feature>
<evidence type="ECO:0000256" key="5">
    <source>
        <dbReference type="ARBA" id="ARBA00022723"/>
    </source>
</evidence>
<keyword evidence="5" id="KW-0479">Metal-binding</keyword>
<evidence type="ECO:0000256" key="6">
    <source>
        <dbReference type="ARBA" id="ARBA00022801"/>
    </source>
</evidence>
<dbReference type="GO" id="GO:0046872">
    <property type="term" value="F:metal ion binding"/>
    <property type="evidence" value="ECO:0007669"/>
    <property type="project" value="UniProtKB-KW"/>
</dbReference>
<evidence type="ECO:0000313" key="10">
    <source>
        <dbReference type="Proteomes" id="UP000475862"/>
    </source>
</evidence>
<reference evidence="9 10" key="1">
    <citation type="submission" date="2019-08" db="EMBL/GenBank/DDBJ databases">
        <title>The genome of the soybean aphid Biotype 1, its phylome, world population structure and adaptation to the North American continent.</title>
        <authorList>
            <person name="Giordano R."/>
            <person name="Donthu R.K."/>
            <person name="Hernandez A.G."/>
            <person name="Wright C.L."/>
            <person name="Zimin A.V."/>
        </authorList>
    </citation>
    <scope>NUCLEOTIDE SEQUENCE [LARGE SCALE GENOMIC DNA]</scope>
    <source>
        <tissue evidence="9">Whole aphids</tissue>
    </source>
</reference>
<dbReference type="EMBL" id="VYZN01001422">
    <property type="protein sequence ID" value="KAE9522283.1"/>
    <property type="molecule type" value="Genomic_DNA"/>
</dbReference>
<keyword evidence="6" id="KW-0378">Hydrolase</keyword>
<dbReference type="PANTHER" id="PTHR22930:SF269">
    <property type="entry name" value="NUCLEASE HARBI1-LIKE PROTEIN"/>
    <property type="match status" value="1"/>
</dbReference>
<dbReference type="Pfam" id="PF13359">
    <property type="entry name" value="DDE_Tnp_4"/>
    <property type="match status" value="1"/>
</dbReference>
<dbReference type="GO" id="GO:0004518">
    <property type="term" value="F:nuclease activity"/>
    <property type="evidence" value="ECO:0007669"/>
    <property type="project" value="UniProtKB-KW"/>
</dbReference>
<dbReference type="GO" id="GO:0016787">
    <property type="term" value="F:hydrolase activity"/>
    <property type="evidence" value="ECO:0007669"/>
    <property type="project" value="UniProtKB-KW"/>
</dbReference>
<dbReference type="PANTHER" id="PTHR22930">
    <property type="match status" value="1"/>
</dbReference>
<dbReference type="AlphaFoldDB" id="A0A6G0SV95"/>
<comment type="subcellular location">
    <subcellularLocation>
        <location evidence="2">Nucleus</location>
    </subcellularLocation>
</comment>
<keyword evidence="10" id="KW-1185">Reference proteome</keyword>
<evidence type="ECO:0000313" key="9">
    <source>
        <dbReference type="EMBL" id="KAE9522283.1"/>
    </source>
</evidence>
<dbReference type="InterPro" id="IPR027806">
    <property type="entry name" value="HARBI1_dom"/>
</dbReference>
<keyword evidence="4" id="KW-0540">Nuclease</keyword>
<protein>
    <recommendedName>
        <fullName evidence="8">DDE Tnp4 domain-containing protein</fullName>
    </recommendedName>
</protein>
<comment type="cofactor">
    <cofactor evidence="1">
        <name>a divalent metal cation</name>
        <dbReference type="ChEBI" id="CHEBI:60240"/>
    </cofactor>
</comment>
<evidence type="ECO:0000259" key="8">
    <source>
        <dbReference type="Pfam" id="PF13359"/>
    </source>
</evidence>
<evidence type="ECO:0000256" key="4">
    <source>
        <dbReference type="ARBA" id="ARBA00022722"/>
    </source>
</evidence>
<name>A0A6G0SV95_APHGL</name>
<comment type="caution">
    <text evidence="9">The sequence shown here is derived from an EMBL/GenBank/DDBJ whole genome shotgun (WGS) entry which is preliminary data.</text>
</comment>
<keyword evidence="7" id="KW-0539">Nucleus</keyword>
<dbReference type="Proteomes" id="UP000475862">
    <property type="component" value="Unassembled WGS sequence"/>
</dbReference>
<gene>
    <name evidence="9" type="ORF">AGLY_017326</name>
</gene>
<evidence type="ECO:0000256" key="2">
    <source>
        <dbReference type="ARBA" id="ARBA00004123"/>
    </source>
</evidence>
<proteinExistence type="inferred from homology"/>
<evidence type="ECO:0000256" key="3">
    <source>
        <dbReference type="ARBA" id="ARBA00006958"/>
    </source>
</evidence>
<accession>A0A6G0SV95</accession>
<organism evidence="9 10">
    <name type="scientific">Aphis glycines</name>
    <name type="common">Soybean aphid</name>
    <dbReference type="NCBI Taxonomy" id="307491"/>
    <lineage>
        <taxon>Eukaryota</taxon>
        <taxon>Metazoa</taxon>
        <taxon>Ecdysozoa</taxon>
        <taxon>Arthropoda</taxon>
        <taxon>Hexapoda</taxon>
        <taxon>Insecta</taxon>
        <taxon>Pterygota</taxon>
        <taxon>Neoptera</taxon>
        <taxon>Paraneoptera</taxon>
        <taxon>Hemiptera</taxon>
        <taxon>Sternorrhyncha</taxon>
        <taxon>Aphidomorpha</taxon>
        <taxon>Aphidoidea</taxon>
        <taxon>Aphididae</taxon>
        <taxon>Aphidini</taxon>
        <taxon>Aphis</taxon>
        <taxon>Aphis</taxon>
    </lineage>
</organism>
<sequence length="457" mass="52845">MNNYSYIKTRGLLLKIFEKKPDQLQVILNELHLAMKSKTSNLTTSFLKNYLDFNNQNAIILLWNGNSDKNILQRLGFNTNIMLNMTAYDTDNNRLALIAICLDEEERENEEERHHLKRKRIWIHPSLLKRKTEGELYTLLPHLIEDEKKFHGYFRMNTGTFEMILSRIQKDIQKEDTSFREAITPREKLVISCNSYKIIAFSYCLEHSTVQNIVLEVCNAINNNLLSEFIPTPNQCDWKKIAKDFWTMWNFPNCLGALDGKHVVIESPTKSGSLYLNYKKTFSIVLLALVDANYRFISVDVGSYGKNSDSGIFRSSKFGKTLYKGKLNLPDDAKLPGSDIVTPYVIVGDEAFPLTKNSMRPFPGIQTHDIEKRIFNYRFTSARRLVKCAFGILTQTFRFYTRRLKSDPNNATSIILTTCILNNIIRKHKANFDLDETFNESSNENRIMNLKKHGGNA</sequence>
<evidence type="ECO:0000256" key="7">
    <source>
        <dbReference type="ARBA" id="ARBA00023242"/>
    </source>
</evidence>